<dbReference type="PANTHER" id="PTHR30250">
    <property type="entry name" value="PST FAMILY PREDICTED COLANIC ACID TRANSPORTER"/>
    <property type="match status" value="1"/>
</dbReference>
<keyword evidence="4 6" id="KW-1133">Transmembrane helix</keyword>
<dbReference type="RefSeq" id="WP_129400592.1">
    <property type="nucleotide sequence ID" value="NZ_SDWT01000001.1"/>
</dbReference>
<feature type="transmembrane region" description="Helical" evidence="6">
    <location>
        <begin position="338"/>
        <end position="356"/>
    </location>
</feature>
<evidence type="ECO:0000256" key="5">
    <source>
        <dbReference type="ARBA" id="ARBA00023136"/>
    </source>
</evidence>
<dbReference type="GO" id="GO:0005886">
    <property type="term" value="C:plasma membrane"/>
    <property type="evidence" value="ECO:0007669"/>
    <property type="project" value="UniProtKB-SubCell"/>
</dbReference>
<dbReference type="PANTHER" id="PTHR30250:SF11">
    <property type="entry name" value="O-ANTIGEN TRANSPORTER-RELATED"/>
    <property type="match status" value="1"/>
</dbReference>
<evidence type="ECO:0000313" key="8">
    <source>
        <dbReference type="Proteomes" id="UP000294071"/>
    </source>
</evidence>
<evidence type="ECO:0000313" key="7">
    <source>
        <dbReference type="EMBL" id="RYB95250.1"/>
    </source>
</evidence>
<evidence type="ECO:0000256" key="3">
    <source>
        <dbReference type="ARBA" id="ARBA00022692"/>
    </source>
</evidence>
<proteinExistence type="predicted"/>
<feature type="transmembrane region" description="Helical" evidence="6">
    <location>
        <begin position="368"/>
        <end position="389"/>
    </location>
</feature>
<evidence type="ECO:0000256" key="1">
    <source>
        <dbReference type="ARBA" id="ARBA00004651"/>
    </source>
</evidence>
<feature type="transmembrane region" description="Helical" evidence="6">
    <location>
        <begin position="126"/>
        <end position="150"/>
    </location>
</feature>
<feature type="transmembrane region" description="Helical" evidence="6">
    <location>
        <begin position="232"/>
        <end position="251"/>
    </location>
</feature>
<dbReference type="EMBL" id="SDWT01000001">
    <property type="protein sequence ID" value="RYB95250.1"/>
    <property type="molecule type" value="Genomic_DNA"/>
</dbReference>
<feature type="transmembrane region" description="Helical" evidence="6">
    <location>
        <begin position="171"/>
        <end position="189"/>
    </location>
</feature>
<evidence type="ECO:0000256" key="2">
    <source>
        <dbReference type="ARBA" id="ARBA00022475"/>
    </source>
</evidence>
<feature type="transmembrane region" description="Helical" evidence="6">
    <location>
        <begin position="263"/>
        <end position="289"/>
    </location>
</feature>
<accession>A0A4Q2S0V0</accession>
<evidence type="ECO:0000256" key="6">
    <source>
        <dbReference type="SAM" id="Phobius"/>
    </source>
</evidence>
<feature type="transmembrane region" description="Helical" evidence="6">
    <location>
        <begin position="195"/>
        <end position="212"/>
    </location>
</feature>
<keyword evidence="3 6" id="KW-0812">Transmembrane</keyword>
<dbReference type="AlphaFoldDB" id="A0A4Q2S0V0"/>
<reference evidence="7 8" key="1">
    <citation type="submission" date="2019-01" db="EMBL/GenBank/DDBJ databases">
        <title>Novel species of Nocardioides.</title>
        <authorList>
            <person name="Liu Q."/>
            <person name="Xin Y.-H."/>
        </authorList>
    </citation>
    <scope>NUCLEOTIDE SEQUENCE [LARGE SCALE GENOMIC DNA]</scope>
    <source>
        <strain evidence="7 8">CGMCC 4.6882</strain>
    </source>
</reference>
<keyword evidence="5 6" id="KW-0472">Membrane</keyword>
<feature type="transmembrane region" description="Helical" evidence="6">
    <location>
        <begin position="301"/>
        <end position="326"/>
    </location>
</feature>
<feature type="transmembrane region" description="Helical" evidence="6">
    <location>
        <begin position="395"/>
        <end position="415"/>
    </location>
</feature>
<keyword evidence="2" id="KW-1003">Cell membrane</keyword>
<comment type="subcellular location">
    <subcellularLocation>
        <location evidence="1">Cell membrane</location>
        <topology evidence="1">Multi-pass membrane protein</topology>
    </subcellularLocation>
</comment>
<organism evidence="7 8">
    <name type="scientific">Nocardioides oleivorans</name>
    <dbReference type="NCBI Taxonomy" id="273676"/>
    <lineage>
        <taxon>Bacteria</taxon>
        <taxon>Bacillati</taxon>
        <taxon>Actinomycetota</taxon>
        <taxon>Actinomycetes</taxon>
        <taxon>Propionibacteriales</taxon>
        <taxon>Nocardioidaceae</taxon>
        <taxon>Nocardioides</taxon>
    </lineage>
</organism>
<feature type="transmembrane region" description="Helical" evidence="6">
    <location>
        <begin position="90"/>
        <end position="114"/>
    </location>
</feature>
<keyword evidence="8" id="KW-1185">Reference proteome</keyword>
<evidence type="ECO:0000256" key="4">
    <source>
        <dbReference type="ARBA" id="ARBA00022989"/>
    </source>
</evidence>
<dbReference type="Proteomes" id="UP000294071">
    <property type="component" value="Unassembled WGS sequence"/>
</dbReference>
<protein>
    <recommendedName>
        <fullName evidence="9">Polysaccharide biosynthesis protein</fullName>
    </recommendedName>
</protein>
<evidence type="ECO:0008006" key="9">
    <source>
        <dbReference type="Google" id="ProtNLM"/>
    </source>
</evidence>
<gene>
    <name evidence="7" type="ORF">EUA93_13440</name>
</gene>
<dbReference type="OrthoDB" id="4382106at2"/>
<dbReference type="InterPro" id="IPR050833">
    <property type="entry name" value="Poly_Biosynth_Transport"/>
</dbReference>
<feature type="transmembrane region" description="Helical" evidence="6">
    <location>
        <begin position="50"/>
        <end position="69"/>
    </location>
</feature>
<feature type="transmembrane region" description="Helical" evidence="6">
    <location>
        <begin position="17"/>
        <end position="38"/>
    </location>
</feature>
<comment type="caution">
    <text evidence="7">The sequence shown here is derived from an EMBL/GenBank/DDBJ whole genome shotgun (WGS) entry which is preliminary data.</text>
</comment>
<sequence>MEREDVVTAAPRERGRAALLVAAAAGASAGTSYVVMWLATHTLTKADATVFLTVLSVLFFAYGLLSGLATEVTRSAAAAQRDASAVGPSLWRVGAVSAVACSAALVLFVLVWHGRLLGPDATVADAWPVALLLGLGVLGYTFHSTAVGALTGRRQWSGTATVIGAEASLRLGLTAIAALVGAGMLGMVAGSTASALAVVLVLTLAPSVRRAMGTATDCPGRVLAWRISQSMLAQASAAAVVVGFPVMLASTTSPAGYRDAAPLILAISLTRAPLLIPLNAVQGITVSYLVHAGRRFGRALVLVLGLITAVGTVGSLLAWAIGPWLMSTIFGADYRVDGWVLGLLTFSATLLAVLTVTGATCQATNRHAVFLGGWLVATASTLVLLLLPGTLEQRSVTALLGGPAVGLLLHVASLVRDRADTRERQDGDAHVPA</sequence>
<name>A0A4Q2S0V0_9ACTN</name>